<dbReference type="PANTHER" id="PTHR11161">
    <property type="entry name" value="O-ACYLTRANSFERASE"/>
    <property type="match status" value="1"/>
</dbReference>
<dbReference type="InterPro" id="IPR052728">
    <property type="entry name" value="O2_lipid_transport_reg"/>
</dbReference>
<feature type="transmembrane region" description="Helical" evidence="2">
    <location>
        <begin position="736"/>
        <end position="753"/>
    </location>
</feature>
<dbReference type="OrthoDB" id="8196286at2759"/>
<feature type="compositionally biased region" description="Acidic residues" evidence="1">
    <location>
        <begin position="1"/>
        <end position="13"/>
    </location>
</feature>
<feature type="transmembrane region" description="Helical" evidence="2">
    <location>
        <begin position="768"/>
        <end position="787"/>
    </location>
</feature>
<dbReference type="InterPro" id="IPR006621">
    <property type="entry name" value="Nose-resist-to-fluoxetine_N"/>
</dbReference>
<evidence type="ECO:0000313" key="5">
    <source>
        <dbReference type="Proteomes" id="UP000001070"/>
    </source>
</evidence>
<gene>
    <name evidence="4" type="primary">Dgri\GH11879</name>
    <name evidence="4" type="ORF">Dgri_GH11879</name>
</gene>
<evidence type="ECO:0000256" key="2">
    <source>
        <dbReference type="SAM" id="Phobius"/>
    </source>
</evidence>
<proteinExistence type="predicted"/>
<dbReference type="PANTHER" id="PTHR11161:SF4">
    <property type="entry name" value="DROP DEAD"/>
    <property type="match status" value="1"/>
</dbReference>
<dbReference type="SMART" id="SM00703">
    <property type="entry name" value="NRF"/>
    <property type="match status" value="1"/>
</dbReference>
<protein>
    <submittedName>
        <fullName evidence="4">GH11879</fullName>
    </submittedName>
</protein>
<name>B4JLF4_DROGR</name>
<sequence length="928" mass="104376">MDDDNELDDDDTDAIQAGSQPSRRQNYNDDNDDEDDDDDNDNGRADDDADTNAVAEASLFSRIWNSFMDGNDATESETETESPFTNMLNWLNWLTEQTADVAQVGKKDKKQKVQNSNIDWLTYLKRWPFNSIFPEEPPVVKRERERERERERDRSQINRDVSGKKAQQRSKSEENVELLIHSLPAFIGNVSQARSGECHQQLELLHRQLRAHKLWTLQMLDATGKIGAGLLRGNINQFGDFDQCTKVSTSVKVTTKQPIRVLGKYCLAQIEMRSTVGSLKEPLHLLHGRGLWHGHLKNPKHFVPRYNIANWGICVPHACSAHVVHNIIETSLRPYNDTGIEFHIDVRDEHCTTKQRKSFMKLLSKDSSLATGILGIAALGLACLLALVWEHWDWISCQLQRLQHNANDESAVAPPDKTDEASGTEDIEEPQQVADESTAEQVDASGNPALHLRLLSAFSPQRTLQSLICLESPDIEFPLIHLLKILATLMIYVNLKFIMAGHLPLTNRDAFVGTVNRFWGVTYRTPLLYSDMLLLLSGFLVAYQLSHDMEKTCRLSFLRNVSHKACRYVPSILAVLGFQTWILPHLGTGPLWNLLVGENARLCEQNMWRSALSVQNTGDLEEMCSPTTAQLSLDMQLYFLGALVVWLYFTDPEAGFFLCGAFHAISVAARYSRTQRDHLAPTLFHGIHISKFYRTANLIYTSPIARATTYLLGIGAGLLLRSESGSFSIAPRFRRAGWVLAMLGIAWCFWSPADGIRSKFVYKSSEAAAYLAWSPLILGLGICWVILMAPLDKSLVQRFPNIARPVLLLSRMEIPLQLASYVVVLWNTASVKEPHQFQITDLVNLKELVFIVGFAIIVCFLIDFPAQHIGYLLMDVVFSEPLLAAVNVKENTSDAPDEATTAEKSPDSPEPIESIWSSESEPDEEKSS</sequence>
<keyword evidence="5" id="KW-1185">Reference proteome</keyword>
<keyword evidence="2" id="KW-1133">Transmembrane helix</keyword>
<feature type="region of interest" description="Disordered" evidence="1">
    <location>
        <begin position="891"/>
        <end position="928"/>
    </location>
</feature>
<feature type="transmembrane region" description="Helical" evidence="2">
    <location>
        <begin position="485"/>
        <end position="506"/>
    </location>
</feature>
<feature type="region of interest" description="Disordered" evidence="1">
    <location>
        <begin position="408"/>
        <end position="429"/>
    </location>
</feature>
<dbReference type="OMA" id="WTLQMLD"/>
<organism evidence="5">
    <name type="scientific">Drosophila grimshawi</name>
    <name type="common">Hawaiian fruit fly</name>
    <name type="synonym">Idiomyia grimshawi</name>
    <dbReference type="NCBI Taxonomy" id="7222"/>
    <lineage>
        <taxon>Eukaryota</taxon>
        <taxon>Metazoa</taxon>
        <taxon>Ecdysozoa</taxon>
        <taxon>Arthropoda</taxon>
        <taxon>Hexapoda</taxon>
        <taxon>Insecta</taxon>
        <taxon>Pterygota</taxon>
        <taxon>Neoptera</taxon>
        <taxon>Endopterygota</taxon>
        <taxon>Diptera</taxon>
        <taxon>Brachycera</taxon>
        <taxon>Muscomorpha</taxon>
        <taxon>Ephydroidea</taxon>
        <taxon>Drosophilidae</taxon>
        <taxon>Drosophila</taxon>
        <taxon>Hawaiian Drosophila</taxon>
    </lineage>
</organism>
<feature type="transmembrane region" description="Helical" evidence="2">
    <location>
        <begin position="848"/>
        <end position="866"/>
    </location>
</feature>
<feature type="region of interest" description="Disordered" evidence="1">
    <location>
        <begin position="1"/>
        <end position="52"/>
    </location>
</feature>
<dbReference type="KEGG" id="dgr:6565054"/>
<keyword evidence="2" id="KW-0472">Membrane</keyword>
<feature type="domain" description="Nose resistant-to-fluoxetine protein N-terminal" evidence="3">
    <location>
        <begin position="195"/>
        <end position="353"/>
    </location>
</feature>
<dbReference type="Pfam" id="PF20146">
    <property type="entry name" value="NRF"/>
    <property type="match status" value="1"/>
</dbReference>
<dbReference type="PhylomeDB" id="B4JLF4"/>
<feature type="compositionally biased region" description="Acidic residues" evidence="1">
    <location>
        <begin position="29"/>
        <end position="40"/>
    </location>
</feature>
<feature type="region of interest" description="Disordered" evidence="1">
    <location>
        <begin position="138"/>
        <end position="173"/>
    </location>
</feature>
<feature type="transmembrane region" description="Helical" evidence="2">
    <location>
        <begin position="654"/>
        <end position="671"/>
    </location>
</feature>
<dbReference type="HOGENOM" id="CLU_305508_0_0_1"/>
<feature type="transmembrane region" description="Helical" evidence="2">
    <location>
        <begin position="565"/>
        <end position="583"/>
    </location>
</feature>
<feature type="compositionally biased region" description="Basic and acidic residues" evidence="1">
    <location>
        <begin position="138"/>
        <end position="163"/>
    </location>
</feature>
<feature type="transmembrane region" description="Helical" evidence="2">
    <location>
        <begin position="369"/>
        <end position="389"/>
    </location>
</feature>
<feature type="transmembrane region" description="Helical" evidence="2">
    <location>
        <begin position="526"/>
        <end position="545"/>
    </location>
</feature>
<accession>B4JLF4</accession>
<dbReference type="InParanoid" id="B4JLF4"/>
<dbReference type="Proteomes" id="UP000001070">
    <property type="component" value="Unassembled WGS sequence"/>
</dbReference>
<keyword evidence="2" id="KW-0812">Transmembrane</keyword>
<evidence type="ECO:0000259" key="3">
    <source>
        <dbReference type="SMART" id="SM00703"/>
    </source>
</evidence>
<reference evidence="4 5" key="1">
    <citation type="journal article" date="2007" name="Nature">
        <title>Evolution of genes and genomes on the Drosophila phylogeny.</title>
        <authorList>
            <consortium name="Drosophila 12 Genomes Consortium"/>
            <person name="Clark A.G."/>
            <person name="Eisen M.B."/>
            <person name="Smith D.R."/>
            <person name="Bergman C.M."/>
            <person name="Oliver B."/>
            <person name="Markow T.A."/>
            <person name="Kaufman T.C."/>
            <person name="Kellis M."/>
            <person name="Gelbart W."/>
            <person name="Iyer V.N."/>
            <person name="Pollard D.A."/>
            <person name="Sackton T.B."/>
            <person name="Larracuente A.M."/>
            <person name="Singh N.D."/>
            <person name="Abad J.P."/>
            <person name="Abt D.N."/>
            <person name="Adryan B."/>
            <person name="Aguade M."/>
            <person name="Akashi H."/>
            <person name="Anderson W.W."/>
            <person name="Aquadro C.F."/>
            <person name="Ardell D.H."/>
            <person name="Arguello R."/>
            <person name="Artieri C.G."/>
            <person name="Barbash D.A."/>
            <person name="Barker D."/>
            <person name="Barsanti P."/>
            <person name="Batterham P."/>
            <person name="Batzoglou S."/>
            <person name="Begun D."/>
            <person name="Bhutkar A."/>
            <person name="Blanco E."/>
            <person name="Bosak S.A."/>
            <person name="Bradley R.K."/>
            <person name="Brand A.D."/>
            <person name="Brent M.R."/>
            <person name="Brooks A.N."/>
            <person name="Brown R.H."/>
            <person name="Butlin R.K."/>
            <person name="Caggese C."/>
            <person name="Calvi B.R."/>
            <person name="Bernardo de Carvalho A."/>
            <person name="Caspi A."/>
            <person name="Castrezana S."/>
            <person name="Celniker S.E."/>
            <person name="Chang J.L."/>
            <person name="Chapple C."/>
            <person name="Chatterji S."/>
            <person name="Chinwalla A."/>
            <person name="Civetta A."/>
            <person name="Clifton S.W."/>
            <person name="Comeron J.M."/>
            <person name="Costello J.C."/>
            <person name="Coyne J.A."/>
            <person name="Daub J."/>
            <person name="David R.G."/>
            <person name="Delcher A.L."/>
            <person name="Delehaunty K."/>
            <person name="Do C.B."/>
            <person name="Ebling H."/>
            <person name="Edwards K."/>
            <person name="Eickbush T."/>
            <person name="Evans J.D."/>
            <person name="Filipski A."/>
            <person name="Findeiss S."/>
            <person name="Freyhult E."/>
            <person name="Fulton L."/>
            <person name="Fulton R."/>
            <person name="Garcia A.C."/>
            <person name="Gardiner A."/>
            <person name="Garfield D.A."/>
            <person name="Garvin B.E."/>
            <person name="Gibson G."/>
            <person name="Gilbert D."/>
            <person name="Gnerre S."/>
            <person name="Godfrey J."/>
            <person name="Good R."/>
            <person name="Gotea V."/>
            <person name="Gravely B."/>
            <person name="Greenberg A.J."/>
            <person name="Griffiths-Jones S."/>
            <person name="Gross S."/>
            <person name="Guigo R."/>
            <person name="Gustafson E.A."/>
            <person name="Haerty W."/>
            <person name="Hahn M.W."/>
            <person name="Halligan D.L."/>
            <person name="Halpern A.L."/>
            <person name="Halter G.M."/>
            <person name="Han M.V."/>
            <person name="Heger A."/>
            <person name="Hillier L."/>
            <person name="Hinrichs A.S."/>
            <person name="Holmes I."/>
            <person name="Hoskins R.A."/>
            <person name="Hubisz M.J."/>
            <person name="Hultmark D."/>
            <person name="Huntley M.A."/>
            <person name="Jaffe D.B."/>
            <person name="Jagadeeshan S."/>
            <person name="Jeck W.R."/>
            <person name="Johnson J."/>
            <person name="Jones C.D."/>
            <person name="Jordan W.C."/>
            <person name="Karpen G.H."/>
            <person name="Kataoka E."/>
            <person name="Keightley P.D."/>
            <person name="Kheradpour P."/>
            <person name="Kirkness E.F."/>
            <person name="Koerich L.B."/>
            <person name="Kristiansen K."/>
            <person name="Kudrna D."/>
            <person name="Kulathinal R.J."/>
            <person name="Kumar S."/>
            <person name="Kwok R."/>
            <person name="Lander E."/>
            <person name="Langley C.H."/>
            <person name="Lapoint R."/>
            <person name="Lazzaro B.P."/>
            <person name="Lee S.J."/>
            <person name="Levesque L."/>
            <person name="Li R."/>
            <person name="Lin C.F."/>
            <person name="Lin M.F."/>
            <person name="Lindblad-Toh K."/>
            <person name="Llopart A."/>
            <person name="Long M."/>
            <person name="Low L."/>
            <person name="Lozovsky E."/>
            <person name="Lu J."/>
            <person name="Luo M."/>
            <person name="Machado C.A."/>
            <person name="Makalowski W."/>
            <person name="Marzo M."/>
            <person name="Matsuda M."/>
            <person name="Matzkin L."/>
            <person name="McAllister B."/>
            <person name="McBride C.S."/>
            <person name="McKernan B."/>
            <person name="McKernan K."/>
            <person name="Mendez-Lago M."/>
            <person name="Minx P."/>
            <person name="Mollenhauer M.U."/>
            <person name="Montooth K."/>
            <person name="Mount S.M."/>
            <person name="Mu X."/>
            <person name="Myers E."/>
            <person name="Negre B."/>
            <person name="Newfeld S."/>
            <person name="Nielsen R."/>
            <person name="Noor M.A."/>
            <person name="O'Grady P."/>
            <person name="Pachter L."/>
            <person name="Papaceit M."/>
            <person name="Parisi M.J."/>
            <person name="Parisi M."/>
            <person name="Parts L."/>
            <person name="Pedersen J.S."/>
            <person name="Pesole G."/>
            <person name="Phillippy A.M."/>
            <person name="Ponting C.P."/>
            <person name="Pop M."/>
            <person name="Porcelli D."/>
            <person name="Powell J.R."/>
            <person name="Prohaska S."/>
            <person name="Pruitt K."/>
            <person name="Puig M."/>
            <person name="Quesneville H."/>
            <person name="Ram K.R."/>
            <person name="Rand D."/>
            <person name="Rasmussen M.D."/>
            <person name="Reed L.K."/>
            <person name="Reenan R."/>
            <person name="Reily A."/>
            <person name="Remington K.A."/>
            <person name="Rieger T.T."/>
            <person name="Ritchie M.G."/>
            <person name="Robin C."/>
            <person name="Rogers Y.H."/>
            <person name="Rohde C."/>
            <person name="Rozas J."/>
            <person name="Rubenfield M.J."/>
            <person name="Ruiz A."/>
            <person name="Russo S."/>
            <person name="Salzberg S.L."/>
            <person name="Sanchez-Gracia A."/>
            <person name="Saranga D.J."/>
            <person name="Sato H."/>
            <person name="Schaeffer S.W."/>
            <person name="Schatz M.C."/>
            <person name="Schlenke T."/>
            <person name="Schwartz R."/>
            <person name="Segarra C."/>
            <person name="Singh R.S."/>
            <person name="Sirot L."/>
            <person name="Sirota M."/>
            <person name="Sisneros N.B."/>
            <person name="Smith C.D."/>
            <person name="Smith T.F."/>
            <person name="Spieth J."/>
            <person name="Stage D.E."/>
            <person name="Stark A."/>
            <person name="Stephan W."/>
            <person name="Strausberg R.L."/>
            <person name="Strempel S."/>
            <person name="Sturgill D."/>
            <person name="Sutton G."/>
            <person name="Sutton G.G."/>
            <person name="Tao W."/>
            <person name="Teichmann S."/>
            <person name="Tobari Y.N."/>
            <person name="Tomimura Y."/>
            <person name="Tsolas J.M."/>
            <person name="Valente V.L."/>
            <person name="Venter E."/>
            <person name="Venter J.C."/>
            <person name="Vicario S."/>
            <person name="Vieira F.G."/>
            <person name="Vilella A.J."/>
            <person name="Villasante A."/>
            <person name="Walenz B."/>
            <person name="Wang J."/>
            <person name="Wasserman M."/>
            <person name="Watts T."/>
            <person name="Wilson D."/>
            <person name="Wilson R.K."/>
            <person name="Wing R.A."/>
            <person name="Wolfner M.F."/>
            <person name="Wong A."/>
            <person name="Wong G.K."/>
            <person name="Wu C.I."/>
            <person name="Wu G."/>
            <person name="Yamamoto D."/>
            <person name="Yang H.P."/>
            <person name="Yang S.P."/>
            <person name="Yorke J.A."/>
            <person name="Yoshida K."/>
            <person name="Zdobnov E."/>
            <person name="Zhang P."/>
            <person name="Zhang Y."/>
            <person name="Zimin A.V."/>
            <person name="Baldwin J."/>
            <person name="Abdouelleil A."/>
            <person name="Abdulkadir J."/>
            <person name="Abebe A."/>
            <person name="Abera B."/>
            <person name="Abreu J."/>
            <person name="Acer S.C."/>
            <person name="Aftuck L."/>
            <person name="Alexander A."/>
            <person name="An P."/>
            <person name="Anderson E."/>
            <person name="Anderson S."/>
            <person name="Arachi H."/>
            <person name="Azer M."/>
            <person name="Bachantsang P."/>
            <person name="Barry A."/>
            <person name="Bayul T."/>
            <person name="Berlin A."/>
            <person name="Bessette D."/>
            <person name="Bloom T."/>
            <person name="Blye J."/>
            <person name="Boguslavskiy L."/>
            <person name="Bonnet C."/>
            <person name="Boukhgalter B."/>
            <person name="Bourzgui I."/>
            <person name="Brown A."/>
            <person name="Cahill P."/>
            <person name="Channer S."/>
            <person name="Cheshatsang Y."/>
            <person name="Chuda L."/>
            <person name="Citroen M."/>
            <person name="Collymore A."/>
            <person name="Cooke P."/>
            <person name="Costello M."/>
            <person name="D'Aco K."/>
            <person name="Daza R."/>
            <person name="De Haan G."/>
            <person name="DeGray S."/>
            <person name="DeMaso C."/>
            <person name="Dhargay N."/>
            <person name="Dooley K."/>
            <person name="Dooley E."/>
            <person name="Doricent M."/>
            <person name="Dorje P."/>
            <person name="Dorjee K."/>
            <person name="Dupes A."/>
            <person name="Elong R."/>
            <person name="Falk J."/>
            <person name="Farina A."/>
            <person name="Faro S."/>
            <person name="Ferguson D."/>
            <person name="Fisher S."/>
            <person name="Foley C.D."/>
            <person name="Franke A."/>
            <person name="Friedrich D."/>
            <person name="Gadbois L."/>
            <person name="Gearin G."/>
            <person name="Gearin C.R."/>
            <person name="Giannoukos G."/>
            <person name="Goode T."/>
            <person name="Graham J."/>
            <person name="Grandbois E."/>
            <person name="Grewal S."/>
            <person name="Gyaltsen K."/>
            <person name="Hafez N."/>
            <person name="Hagos B."/>
            <person name="Hall J."/>
            <person name="Henson C."/>
            <person name="Hollinger A."/>
            <person name="Honan T."/>
            <person name="Huard M.D."/>
            <person name="Hughes L."/>
            <person name="Hurhula B."/>
            <person name="Husby M.E."/>
            <person name="Kamat A."/>
            <person name="Kanga B."/>
            <person name="Kashin S."/>
            <person name="Khazanovich D."/>
            <person name="Kisner P."/>
            <person name="Lance K."/>
            <person name="Lara M."/>
            <person name="Lee W."/>
            <person name="Lennon N."/>
            <person name="Letendre F."/>
            <person name="LeVine R."/>
            <person name="Lipovsky A."/>
            <person name="Liu X."/>
            <person name="Liu J."/>
            <person name="Liu S."/>
            <person name="Lokyitsang T."/>
            <person name="Lokyitsang Y."/>
            <person name="Lubonja R."/>
            <person name="Lui A."/>
            <person name="MacDonald P."/>
            <person name="Magnisalis V."/>
            <person name="Maru K."/>
            <person name="Matthews C."/>
            <person name="McCusker W."/>
            <person name="McDonough S."/>
            <person name="Mehta T."/>
            <person name="Meldrim J."/>
            <person name="Meneus L."/>
            <person name="Mihai O."/>
            <person name="Mihalev A."/>
            <person name="Mihova T."/>
            <person name="Mittelman R."/>
            <person name="Mlenga V."/>
            <person name="Montmayeur A."/>
            <person name="Mulrain L."/>
            <person name="Navidi A."/>
            <person name="Naylor J."/>
            <person name="Negash T."/>
            <person name="Nguyen T."/>
            <person name="Nguyen N."/>
            <person name="Nicol R."/>
            <person name="Norbu C."/>
            <person name="Norbu N."/>
            <person name="Novod N."/>
            <person name="O'Neill B."/>
            <person name="Osman S."/>
            <person name="Markiewicz E."/>
            <person name="Oyono O.L."/>
            <person name="Patti C."/>
            <person name="Phunkhang P."/>
            <person name="Pierre F."/>
            <person name="Priest M."/>
            <person name="Raghuraman S."/>
            <person name="Rege F."/>
            <person name="Reyes R."/>
            <person name="Rise C."/>
            <person name="Rogov P."/>
            <person name="Ross K."/>
            <person name="Ryan E."/>
            <person name="Settipalli S."/>
            <person name="Shea T."/>
            <person name="Sherpa N."/>
            <person name="Shi L."/>
            <person name="Shih D."/>
            <person name="Sparrow T."/>
            <person name="Spaulding J."/>
            <person name="Stalker J."/>
            <person name="Stange-Thomann N."/>
            <person name="Stavropoulos S."/>
            <person name="Stone C."/>
            <person name="Strader C."/>
            <person name="Tesfaye S."/>
            <person name="Thomson T."/>
            <person name="Thoulutsang Y."/>
            <person name="Thoulutsang D."/>
            <person name="Topham K."/>
            <person name="Topping I."/>
            <person name="Tsamla T."/>
            <person name="Vassiliev H."/>
            <person name="Vo A."/>
            <person name="Wangchuk T."/>
            <person name="Wangdi T."/>
            <person name="Weiand M."/>
            <person name="Wilkinson J."/>
            <person name="Wilson A."/>
            <person name="Yadav S."/>
            <person name="Young G."/>
            <person name="Yu Q."/>
            <person name="Zembek L."/>
            <person name="Zhong D."/>
            <person name="Zimmer A."/>
            <person name="Zwirko Z."/>
            <person name="Jaffe D.B."/>
            <person name="Alvarez P."/>
            <person name="Brockman W."/>
            <person name="Butler J."/>
            <person name="Chin C."/>
            <person name="Gnerre S."/>
            <person name="Grabherr M."/>
            <person name="Kleber M."/>
            <person name="Mauceli E."/>
            <person name="MacCallum I."/>
        </authorList>
    </citation>
    <scope>NUCLEOTIDE SEQUENCE [LARGE SCALE GENOMIC DNA]</scope>
    <source>
        <strain evidence="5">Tucson 15287-2541.00</strain>
    </source>
</reference>
<dbReference type="eggNOG" id="KOG3700">
    <property type="taxonomic scope" value="Eukaryota"/>
</dbReference>
<dbReference type="AlphaFoldDB" id="B4JLF4"/>
<evidence type="ECO:0000313" key="4">
    <source>
        <dbReference type="EMBL" id="EDW00407.1"/>
    </source>
</evidence>
<dbReference type="EMBL" id="CH916370">
    <property type="protein sequence ID" value="EDW00407.1"/>
    <property type="molecule type" value="Genomic_DNA"/>
</dbReference>
<evidence type="ECO:0000256" key="1">
    <source>
        <dbReference type="SAM" id="MobiDB-lite"/>
    </source>
</evidence>